<evidence type="ECO:0000313" key="2">
    <source>
        <dbReference type="Proteomes" id="UP001207468"/>
    </source>
</evidence>
<reference evidence="1" key="1">
    <citation type="submission" date="2021-03" db="EMBL/GenBank/DDBJ databases">
        <title>Evolutionary priming and transition to the ectomycorrhizal habit in an iconic lineage of mushroom-forming fungi: is preadaptation a requirement?</title>
        <authorList>
            <consortium name="DOE Joint Genome Institute"/>
            <person name="Looney B.P."/>
            <person name="Miyauchi S."/>
            <person name="Morin E."/>
            <person name="Drula E."/>
            <person name="Courty P.E."/>
            <person name="Chicoki N."/>
            <person name="Fauchery L."/>
            <person name="Kohler A."/>
            <person name="Kuo A."/>
            <person name="LaButti K."/>
            <person name="Pangilinan J."/>
            <person name="Lipzen A."/>
            <person name="Riley R."/>
            <person name="Andreopoulos W."/>
            <person name="He G."/>
            <person name="Johnson J."/>
            <person name="Barry K.W."/>
            <person name="Grigoriev I.V."/>
            <person name="Nagy L."/>
            <person name="Hibbett D."/>
            <person name="Henrissat B."/>
            <person name="Matheny P.B."/>
            <person name="Labbe J."/>
            <person name="Martin A.F."/>
        </authorList>
    </citation>
    <scope>NUCLEOTIDE SEQUENCE</scope>
    <source>
        <strain evidence="1">BPL698</strain>
    </source>
</reference>
<evidence type="ECO:0000313" key="1">
    <source>
        <dbReference type="EMBL" id="KAI9459578.1"/>
    </source>
</evidence>
<organism evidence="1 2">
    <name type="scientific">Russula earlei</name>
    <dbReference type="NCBI Taxonomy" id="71964"/>
    <lineage>
        <taxon>Eukaryota</taxon>
        <taxon>Fungi</taxon>
        <taxon>Dikarya</taxon>
        <taxon>Basidiomycota</taxon>
        <taxon>Agaricomycotina</taxon>
        <taxon>Agaricomycetes</taxon>
        <taxon>Russulales</taxon>
        <taxon>Russulaceae</taxon>
        <taxon>Russula</taxon>
    </lineage>
</organism>
<dbReference type="EMBL" id="JAGFNK010000197">
    <property type="protein sequence ID" value="KAI9459578.1"/>
    <property type="molecule type" value="Genomic_DNA"/>
</dbReference>
<dbReference type="Proteomes" id="UP001207468">
    <property type="component" value="Unassembled WGS sequence"/>
</dbReference>
<comment type="caution">
    <text evidence="1">The sequence shown here is derived from an EMBL/GenBank/DDBJ whole genome shotgun (WGS) entry which is preliminary data.</text>
</comment>
<protein>
    <submittedName>
        <fullName evidence="1">PKD domain-containing protein</fullName>
    </submittedName>
</protein>
<sequence length="863" mass="89514">MTRVMKQFVAGLVVLLLVNEYTVTAQTYVPVPVAVSGFNADGIAESGNDAWAVTSTGLDEGFKILYTKNFAASNTMLSASYPGGIPDNGVISQATAGTFILAPYTGNNMLYMSKNAALPNTSSGGRLVLSTPASYSGIHILGYSTQGNSTLTATVNYTDGTSQAAVTISYNDWFFLTGNIVTQGFGRIARPASSMPGGPGGLGYVVEGITTTDSAQNNPRMYYMNIPINCTNQTKLVQSIDFVYINPGGAGITDRAIILALNGLPYSAPTFSYTTTPASCNGGTDGSATVSVVSPGGSQGSMFYVWAPSSSAPTGSATMTGLAAGTYTATPTDRSGVGCTYPAITVVVPTASAVSVTASASPATICSGSSSQLTATVTGGTLNNVTWTPGGAQGTTTTVTPATTTTYTVSGTDNNGCGVQATTQVTVNPTPTSTYTITPATLCPGDTATATFTGTASASAVYTWDFGSTTHIVPGSSGAGPYQLVFPAGTANTSLKVVDGSCTSTITPLSVTMPSKRIAAFSISEDTICSSKSITVTFTGTGTATDTYNWNFGGGSPTPATYTGPGPYSVQYNTAKDTTVLSLSVSYAGCVTPVYSDSLWVDQSPVANFSAVPLTGCALQTVTFTNSSTGGAGYIWSLGNADTTTTPSATTFKHTYDTGSYTITLRALSADGKCESDMTKTNYIKILPKPIASFTSTPDINTPTELAKALFTFTNASQNATTYEWSFGDGGASNATDPTYKYNSVGDYVVTLYAYNSIGCVDSTSKEFYTIIPDAVLKIPNAFSPNGDGVNDKWVIPGLVGATDIKLDVYNRWGQRVYTNHGAYEPWDGTYNGKPLQLGTFYYVLEVPSSTIHSYNGWVLIVK</sequence>
<keyword evidence="2" id="KW-1185">Reference proteome</keyword>
<gene>
    <name evidence="1" type="ORF">F5148DRAFT_1377475</name>
</gene>
<accession>A0ACC0U415</accession>
<proteinExistence type="predicted"/>
<name>A0ACC0U415_9AGAM</name>